<dbReference type="InterPro" id="IPR007838">
    <property type="entry name" value="Cell_div_ZapA-like"/>
</dbReference>
<dbReference type="InterPro" id="IPR036192">
    <property type="entry name" value="Cell_div_ZapA-like_sf"/>
</dbReference>
<dbReference type="Gene3D" id="3.30.160.880">
    <property type="entry name" value="Cell division protein ZapA protomer, N-terminal domain"/>
    <property type="match status" value="1"/>
</dbReference>
<keyword evidence="1" id="KW-0131">Cell cycle</keyword>
<dbReference type="InterPro" id="IPR042233">
    <property type="entry name" value="Cell_div_ZapA_N"/>
</dbReference>
<dbReference type="Pfam" id="PF05164">
    <property type="entry name" value="ZapA"/>
    <property type="match status" value="1"/>
</dbReference>
<gene>
    <name evidence="1" type="ORF">GGD89_002592</name>
</gene>
<dbReference type="SUPFAM" id="SSF102829">
    <property type="entry name" value="Cell division protein ZapA-like"/>
    <property type="match status" value="1"/>
</dbReference>
<organism evidence="1 2">
    <name type="scientific">Roseospira visakhapatnamensis</name>
    <dbReference type="NCBI Taxonomy" id="390880"/>
    <lineage>
        <taxon>Bacteria</taxon>
        <taxon>Pseudomonadati</taxon>
        <taxon>Pseudomonadota</taxon>
        <taxon>Alphaproteobacteria</taxon>
        <taxon>Rhodospirillales</taxon>
        <taxon>Rhodospirillaceae</taxon>
        <taxon>Roseospira</taxon>
    </lineage>
</organism>
<reference evidence="1 2" key="1">
    <citation type="submission" date="2020-08" db="EMBL/GenBank/DDBJ databases">
        <title>Genome sequencing of Purple Non-Sulfur Bacteria from various extreme environments.</title>
        <authorList>
            <person name="Mayer M."/>
        </authorList>
    </citation>
    <scope>NUCLEOTIDE SEQUENCE [LARGE SCALE GENOMIC DNA]</scope>
    <source>
        <strain evidence="1 2">JA131</strain>
    </source>
</reference>
<proteinExistence type="predicted"/>
<sequence>MAQVSLTINGRDYRIRCDPGEEDRVRALGTILDAKAHVLAGRLGHVSEGLLMVMVGLTLADDLAEVTRDRDEIRARLEAVGDAADQAEAQERLRHDADDRAAQVIESMARRIEGLAERLERP</sequence>
<evidence type="ECO:0000313" key="2">
    <source>
        <dbReference type="Proteomes" id="UP000554286"/>
    </source>
</evidence>
<dbReference type="Proteomes" id="UP000554286">
    <property type="component" value="Unassembled WGS sequence"/>
</dbReference>
<dbReference type="EMBL" id="JACIGK010000019">
    <property type="protein sequence ID" value="MBB4266956.1"/>
    <property type="molecule type" value="Genomic_DNA"/>
</dbReference>
<dbReference type="RefSeq" id="WP_184045868.1">
    <property type="nucleotide sequence ID" value="NZ_JACIGK010000019.1"/>
</dbReference>
<protein>
    <submittedName>
        <fullName evidence="1">Cell division protein ZapA</fullName>
    </submittedName>
</protein>
<keyword evidence="2" id="KW-1185">Reference proteome</keyword>
<comment type="caution">
    <text evidence="1">The sequence shown here is derived from an EMBL/GenBank/DDBJ whole genome shotgun (WGS) entry which is preliminary data.</text>
</comment>
<dbReference type="AlphaFoldDB" id="A0A7W6RF75"/>
<accession>A0A7W6RF75</accession>
<evidence type="ECO:0000313" key="1">
    <source>
        <dbReference type="EMBL" id="MBB4266956.1"/>
    </source>
</evidence>
<keyword evidence="1" id="KW-0132">Cell division</keyword>
<dbReference type="GO" id="GO:0051301">
    <property type="term" value="P:cell division"/>
    <property type="evidence" value="ECO:0007669"/>
    <property type="project" value="UniProtKB-KW"/>
</dbReference>
<name>A0A7W6RF75_9PROT</name>